<accession>A0A4R4YL05</accession>
<reference evidence="1 2" key="1">
    <citation type="submission" date="2019-03" db="EMBL/GenBank/DDBJ databases">
        <title>Draft genome sequences of novel Actinobacteria.</title>
        <authorList>
            <person name="Sahin N."/>
            <person name="Ay H."/>
            <person name="Saygin H."/>
        </authorList>
    </citation>
    <scope>NUCLEOTIDE SEQUENCE [LARGE SCALE GENOMIC DNA]</scope>
    <source>
        <strain evidence="1 2">CH32</strain>
    </source>
</reference>
<dbReference type="InterPro" id="IPR032716">
    <property type="entry name" value="ACC_epsilon"/>
</dbReference>
<proteinExistence type="predicted"/>
<dbReference type="AlphaFoldDB" id="A0A4R4YL05"/>
<dbReference type="GO" id="GO:0004658">
    <property type="term" value="F:propionyl-CoA carboxylase activity"/>
    <property type="evidence" value="ECO:0007669"/>
    <property type="project" value="InterPro"/>
</dbReference>
<dbReference type="GO" id="GO:0003989">
    <property type="term" value="F:acetyl-CoA carboxylase activity"/>
    <property type="evidence" value="ECO:0007669"/>
    <property type="project" value="InterPro"/>
</dbReference>
<evidence type="ECO:0000313" key="2">
    <source>
        <dbReference type="Proteomes" id="UP000295302"/>
    </source>
</evidence>
<name>A0A4R4YL05_9ACTN</name>
<sequence length="64" mass="7112">MNVTKGDPSPEELAALVVGPVIALRPIRAEPPPRPARARRALRRPLVRGSRGWWEPRRNLGGQL</sequence>
<dbReference type="Pfam" id="PF13822">
    <property type="entry name" value="ACC_epsilon"/>
    <property type="match status" value="1"/>
</dbReference>
<dbReference type="Proteomes" id="UP000295302">
    <property type="component" value="Unassembled WGS sequence"/>
</dbReference>
<gene>
    <name evidence="1" type="ORF">E1286_25070</name>
</gene>
<keyword evidence="2" id="KW-1185">Reference proteome</keyword>
<protein>
    <submittedName>
        <fullName evidence="1">Acyl-CoA carboxylase subunit epsilon</fullName>
    </submittedName>
</protein>
<dbReference type="RefSeq" id="WP_132616011.1">
    <property type="nucleotide sequence ID" value="NZ_SMKQ01000085.1"/>
</dbReference>
<dbReference type="EMBL" id="SMKQ01000085">
    <property type="protein sequence ID" value="TDD45090.1"/>
    <property type="molecule type" value="Genomic_DNA"/>
</dbReference>
<organism evidence="1 2">
    <name type="scientific">Nonomuraea terrae</name>
    <dbReference type="NCBI Taxonomy" id="2530383"/>
    <lineage>
        <taxon>Bacteria</taxon>
        <taxon>Bacillati</taxon>
        <taxon>Actinomycetota</taxon>
        <taxon>Actinomycetes</taxon>
        <taxon>Streptosporangiales</taxon>
        <taxon>Streptosporangiaceae</taxon>
        <taxon>Nonomuraea</taxon>
    </lineage>
</organism>
<comment type="caution">
    <text evidence="1">The sequence shown here is derived from an EMBL/GenBank/DDBJ whole genome shotgun (WGS) entry which is preliminary data.</text>
</comment>
<evidence type="ECO:0000313" key="1">
    <source>
        <dbReference type="EMBL" id="TDD45090.1"/>
    </source>
</evidence>